<evidence type="ECO:0000313" key="1">
    <source>
        <dbReference type="EMBL" id="OIQ74519.1"/>
    </source>
</evidence>
<organism evidence="1">
    <name type="scientific">mine drainage metagenome</name>
    <dbReference type="NCBI Taxonomy" id="410659"/>
    <lineage>
        <taxon>unclassified sequences</taxon>
        <taxon>metagenomes</taxon>
        <taxon>ecological metagenomes</taxon>
    </lineage>
</organism>
<protein>
    <submittedName>
        <fullName evidence="1">Uncharacterized protein</fullName>
    </submittedName>
</protein>
<accession>A0A1J5Q3E9</accession>
<reference evidence="1" key="1">
    <citation type="submission" date="2016-10" db="EMBL/GenBank/DDBJ databases">
        <title>Sequence of Gallionella enrichment culture.</title>
        <authorList>
            <person name="Poehlein A."/>
            <person name="Muehling M."/>
            <person name="Daniel R."/>
        </authorList>
    </citation>
    <scope>NUCLEOTIDE SEQUENCE</scope>
</reference>
<comment type="caution">
    <text evidence="1">The sequence shown here is derived from an EMBL/GenBank/DDBJ whole genome shotgun (WGS) entry which is preliminary data.</text>
</comment>
<proteinExistence type="predicted"/>
<dbReference type="AlphaFoldDB" id="A0A1J5Q3E9"/>
<gene>
    <name evidence="1" type="ORF">GALL_438260</name>
</gene>
<sequence>MAKTVIDRLETVQIKKRQTQLVAATQHQGHGLAQPVGQQGAVGQSGQGIKVRQMFQIALMALAGRHIHVQGDKTALRQRHPADIENDAAGQGALHVVRFEPAGALNALVNLRQYLARPVIAALGIEPDDILKPQIGPTQQRIWQIKQGFELAVERHHAQVFVHHRHPAREVVDDGCQLVVLQLQTLFSGFERRHLVL</sequence>
<dbReference type="EMBL" id="MLJW01002481">
    <property type="protein sequence ID" value="OIQ74519.1"/>
    <property type="molecule type" value="Genomic_DNA"/>
</dbReference>
<name>A0A1J5Q3E9_9ZZZZ</name>